<reference evidence="2 3" key="1">
    <citation type="submission" date="2020-10" db="EMBL/GenBank/DDBJ databases">
        <title>Identification of Nocardia species via Next-generation sequencing and recognition of intraspecies genetic diversity.</title>
        <authorList>
            <person name="Li P."/>
            <person name="Li P."/>
            <person name="Lu B."/>
        </authorList>
    </citation>
    <scope>NUCLEOTIDE SEQUENCE [LARGE SCALE GENOMIC DNA]</scope>
    <source>
        <strain evidence="2 3">BJ06-0143</strain>
    </source>
</reference>
<evidence type="ECO:0000313" key="3">
    <source>
        <dbReference type="Proteomes" id="UP000707731"/>
    </source>
</evidence>
<evidence type="ECO:0000313" key="2">
    <source>
        <dbReference type="EMBL" id="MBF6358207.1"/>
    </source>
</evidence>
<evidence type="ECO:0000259" key="1">
    <source>
        <dbReference type="Pfam" id="PF13274"/>
    </source>
</evidence>
<protein>
    <submittedName>
        <fullName evidence="2">SocA family protein</fullName>
    </submittedName>
</protein>
<accession>A0ABS0DIB8</accession>
<dbReference type="InterPro" id="IPR025272">
    <property type="entry name" value="SocA_Panacea"/>
</dbReference>
<comment type="caution">
    <text evidence="2">The sequence shown here is derived from an EMBL/GenBank/DDBJ whole genome shotgun (WGS) entry which is preliminary data.</text>
</comment>
<dbReference type="Proteomes" id="UP000707731">
    <property type="component" value="Unassembled WGS sequence"/>
</dbReference>
<keyword evidence="3" id="KW-1185">Reference proteome</keyword>
<proteinExistence type="predicted"/>
<feature type="domain" description="Antitoxin SocA-like Panacea" evidence="1">
    <location>
        <begin position="23"/>
        <end position="115"/>
    </location>
</feature>
<organism evidence="2 3">
    <name type="scientific">Nocardia higoensis</name>
    <dbReference type="NCBI Taxonomy" id="228599"/>
    <lineage>
        <taxon>Bacteria</taxon>
        <taxon>Bacillati</taxon>
        <taxon>Actinomycetota</taxon>
        <taxon>Actinomycetes</taxon>
        <taxon>Mycobacteriales</taxon>
        <taxon>Nocardiaceae</taxon>
        <taxon>Nocardia</taxon>
    </lineage>
</organism>
<dbReference type="EMBL" id="JADLQN010000010">
    <property type="protein sequence ID" value="MBF6358207.1"/>
    <property type="molecule type" value="Genomic_DNA"/>
</dbReference>
<dbReference type="Pfam" id="PF13274">
    <property type="entry name" value="SocA_Panacea"/>
    <property type="match status" value="1"/>
</dbReference>
<gene>
    <name evidence="2" type="ORF">IU449_27295</name>
</gene>
<name>A0ABS0DIB8_9NOCA</name>
<sequence>MATALDVAGYIYRQCGWVDAWKLEKLLYFSQAWHLAWDGRPMFEDKFQAWIDGPVQPTVFRVNKYDRAGQWSTELPGADPDALHPQAAAVVNAVLGFYAELSKTDLVELSHEQPWRIARGPLPDDVPGNAEMSNTEIKRWYTSKVLRGEKDIPAQPAVQLTEIPHDVFMQAAALEMERWKETLRLLADR</sequence>
<dbReference type="RefSeq" id="WP_195005043.1">
    <property type="nucleotide sequence ID" value="NZ_JADLQN010000010.1"/>
</dbReference>